<dbReference type="InterPro" id="IPR009241">
    <property type="entry name" value="HigB-like"/>
</dbReference>
<accession>A0AA44CCH8</accession>
<dbReference type="EMBL" id="JAANCM010000013">
    <property type="protein sequence ID" value="NHT78168.1"/>
    <property type="molecule type" value="Genomic_DNA"/>
</dbReference>
<dbReference type="PANTHER" id="PTHR41791">
    <property type="entry name" value="SSL7039 PROTEIN"/>
    <property type="match status" value="1"/>
</dbReference>
<keyword evidence="2" id="KW-1185">Reference proteome</keyword>
<dbReference type="PIRSF" id="PIRSF028744">
    <property type="entry name" value="Addict_mod_HI1419"/>
    <property type="match status" value="1"/>
</dbReference>
<proteinExistence type="predicted"/>
<name>A0AA44CCH8_9HYPH</name>
<evidence type="ECO:0000313" key="2">
    <source>
        <dbReference type="Proteomes" id="UP001155840"/>
    </source>
</evidence>
<sequence length="96" mass="10851">MIEVRQTSVFAKWVGDLRDQNAVARIVMRIRRMETGNFGDVKPVGEGISELRIPYGPGYRVYFVQQGRQVVILLCGGNKSSQARDVVEARRLAKEI</sequence>
<dbReference type="Pfam" id="PF05973">
    <property type="entry name" value="Gp49"/>
    <property type="match status" value="1"/>
</dbReference>
<dbReference type="NCBIfam" id="TIGR02683">
    <property type="entry name" value="upstrm_HI1419"/>
    <property type="match status" value="1"/>
</dbReference>
<reference evidence="1" key="1">
    <citation type="submission" date="2020-03" db="EMBL/GenBank/DDBJ databases">
        <title>Ferranicluibacter endophyticum gen. nov., sp. nov., a new genus isolated from Rubus ulmifolius Schott. stem.</title>
        <authorList>
            <person name="Roca-Couso R."/>
            <person name="Flores-Felix J.D."/>
            <person name="Igual J.M."/>
            <person name="Rivas R."/>
        </authorList>
    </citation>
    <scope>NUCLEOTIDE SEQUENCE</scope>
    <source>
        <strain evidence="1">CRRU44</strain>
    </source>
</reference>
<dbReference type="PANTHER" id="PTHR41791:SF1">
    <property type="entry name" value="SSL7039 PROTEIN"/>
    <property type="match status" value="1"/>
</dbReference>
<organism evidence="1 2">
    <name type="scientific">Ferranicluibacter rubi</name>
    <dbReference type="NCBI Taxonomy" id="2715133"/>
    <lineage>
        <taxon>Bacteria</taxon>
        <taxon>Pseudomonadati</taxon>
        <taxon>Pseudomonadota</taxon>
        <taxon>Alphaproteobacteria</taxon>
        <taxon>Hyphomicrobiales</taxon>
        <taxon>Rhizobiaceae</taxon>
        <taxon>Ferranicluibacter</taxon>
    </lineage>
</organism>
<dbReference type="Proteomes" id="UP001155840">
    <property type="component" value="Unassembled WGS sequence"/>
</dbReference>
<comment type="caution">
    <text evidence="1">The sequence shown here is derived from an EMBL/GenBank/DDBJ whole genome shotgun (WGS) entry which is preliminary data.</text>
</comment>
<evidence type="ECO:0000313" key="1">
    <source>
        <dbReference type="EMBL" id="NHT78168.1"/>
    </source>
</evidence>
<dbReference type="RefSeq" id="WP_167130543.1">
    <property type="nucleotide sequence ID" value="NZ_JAANCM010000013.1"/>
</dbReference>
<dbReference type="AlphaFoldDB" id="A0AA44CCH8"/>
<protein>
    <submittedName>
        <fullName evidence="1">Type II toxin-antitoxin system RelE/ParE family toxin</fullName>
    </submittedName>
</protein>
<gene>
    <name evidence="1" type="ORF">G8E10_20915</name>
</gene>
<dbReference type="InterPro" id="IPR014056">
    <property type="entry name" value="TypeIITA-like_toxin_pred"/>
</dbReference>